<dbReference type="EMBL" id="MFYX01000099">
    <property type="protein sequence ID" value="OGK02988.1"/>
    <property type="molecule type" value="Genomic_DNA"/>
</dbReference>
<dbReference type="Gene3D" id="3.60.21.10">
    <property type="match status" value="1"/>
</dbReference>
<keyword evidence="1" id="KW-0732">Signal</keyword>
<dbReference type="Proteomes" id="UP000179243">
    <property type="component" value="Unassembled WGS sequence"/>
</dbReference>
<dbReference type="SUPFAM" id="SSF56300">
    <property type="entry name" value="Metallo-dependent phosphatases"/>
    <property type="match status" value="1"/>
</dbReference>
<feature type="domain" description="Calcineurin-like phosphoesterase" evidence="2">
    <location>
        <begin position="134"/>
        <end position="292"/>
    </location>
</feature>
<gene>
    <name evidence="3" type="ORF">A2519_06490</name>
</gene>
<evidence type="ECO:0000313" key="4">
    <source>
        <dbReference type="Proteomes" id="UP000179243"/>
    </source>
</evidence>
<organism evidence="3 4">
    <name type="scientific">Candidatus Raymondbacteria bacterium RIFOXYD12_FULL_49_13</name>
    <dbReference type="NCBI Taxonomy" id="1817890"/>
    <lineage>
        <taxon>Bacteria</taxon>
        <taxon>Raymondiibacteriota</taxon>
    </lineage>
</organism>
<evidence type="ECO:0000256" key="1">
    <source>
        <dbReference type="ARBA" id="ARBA00022729"/>
    </source>
</evidence>
<dbReference type="GO" id="GO:0046872">
    <property type="term" value="F:metal ion binding"/>
    <property type="evidence" value="ECO:0007669"/>
    <property type="project" value="InterPro"/>
</dbReference>
<dbReference type="InterPro" id="IPR008963">
    <property type="entry name" value="Purple_acid_Pase-like_N"/>
</dbReference>
<dbReference type="PANTHER" id="PTHR22953:SF153">
    <property type="entry name" value="PURPLE ACID PHOSPHATASE"/>
    <property type="match status" value="1"/>
</dbReference>
<dbReference type="InterPro" id="IPR026444">
    <property type="entry name" value="Secre_tail"/>
</dbReference>
<sequence>MIAVMLAVYFNVTSIFSTPDHIHFGSINNPLNGLTVTWHSSSQSDSIRWGYTAAFEQGAFPCTARADYSGYLHDYRFPILNPEDSIYYSIKDADGWSAVRNYMTSTDTASTDFVFIAGGDSRTTDLVAWDRIAGRLAQERVDFHLFLGDNVFSASSATDWDLWYSEGDPMLTRNCVYYTAGNHEYGPIFLNQFIMPGNRQITGKPWYSFVFGNALFVCLFTAPYASWYALQYPWLDSLLAADTHEWKVVFFHKPFFTIGTYAGNLDAYLDTWWKSFDDHGVDVIFNGHTHNYQRTKPINRNVSTAGPVGEYGSGPDQGRLQIISASYAPIAGCGADWFVDTCAEVNHYCKIRINGKSLHLDAIMNNGAIFDSITLVKPVTGAHERRAAPAAPHNIVLSPNPAFGGRTSVVLPPGALGDAIIELYSVSGKRLLTVRPMEGAAEYRLQADVPAGIYIVRVKTGGRLFTKNLMIAR</sequence>
<dbReference type="PANTHER" id="PTHR22953">
    <property type="entry name" value="ACID PHOSPHATASE RELATED"/>
    <property type="match status" value="1"/>
</dbReference>
<dbReference type="Pfam" id="PF00149">
    <property type="entry name" value="Metallophos"/>
    <property type="match status" value="1"/>
</dbReference>
<name>A0A1F7F8S5_UNCRA</name>
<proteinExistence type="predicted"/>
<evidence type="ECO:0000313" key="3">
    <source>
        <dbReference type="EMBL" id="OGK02988.1"/>
    </source>
</evidence>
<dbReference type="InterPro" id="IPR004843">
    <property type="entry name" value="Calcineurin-like_PHP"/>
</dbReference>
<evidence type="ECO:0000259" key="2">
    <source>
        <dbReference type="Pfam" id="PF00149"/>
    </source>
</evidence>
<protein>
    <recommendedName>
        <fullName evidence="2">Calcineurin-like phosphoesterase domain-containing protein</fullName>
    </recommendedName>
</protein>
<dbReference type="SUPFAM" id="SSF49363">
    <property type="entry name" value="Purple acid phosphatase, N-terminal domain"/>
    <property type="match status" value="1"/>
</dbReference>
<dbReference type="InterPro" id="IPR039331">
    <property type="entry name" value="PAPs-like"/>
</dbReference>
<reference evidence="3 4" key="1">
    <citation type="journal article" date="2016" name="Nat. Commun.">
        <title>Thousands of microbial genomes shed light on interconnected biogeochemical processes in an aquifer system.</title>
        <authorList>
            <person name="Anantharaman K."/>
            <person name="Brown C.T."/>
            <person name="Hug L.A."/>
            <person name="Sharon I."/>
            <person name="Castelle C.J."/>
            <person name="Probst A.J."/>
            <person name="Thomas B.C."/>
            <person name="Singh A."/>
            <person name="Wilkins M.J."/>
            <person name="Karaoz U."/>
            <person name="Brodie E.L."/>
            <person name="Williams K.H."/>
            <person name="Hubbard S.S."/>
            <person name="Banfield J.F."/>
        </authorList>
    </citation>
    <scope>NUCLEOTIDE SEQUENCE [LARGE SCALE GENOMIC DNA]</scope>
</reference>
<comment type="caution">
    <text evidence="3">The sequence shown here is derived from an EMBL/GenBank/DDBJ whole genome shotgun (WGS) entry which is preliminary data.</text>
</comment>
<dbReference type="InterPro" id="IPR029052">
    <property type="entry name" value="Metallo-depent_PP-like"/>
</dbReference>
<accession>A0A1F7F8S5</accession>
<dbReference type="NCBIfam" id="TIGR04183">
    <property type="entry name" value="Por_Secre_tail"/>
    <property type="match status" value="1"/>
</dbReference>
<dbReference type="AlphaFoldDB" id="A0A1F7F8S5"/>
<dbReference type="GO" id="GO:0003993">
    <property type="term" value="F:acid phosphatase activity"/>
    <property type="evidence" value="ECO:0007669"/>
    <property type="project" value="InterPro"/>
</dbReference>